<reference evidence="2 3" key="1">
    <citation type="journal article" date="2017" name="DNA Res.">
        <title>Complete genome sequence and expression profile of the commercial lytic enzyme producer Lysobacter enzymogenes M497-1.</title>
        <authorList>
            <person name="Takami H."/>
            <person name="Toyoda A."/>
            <person name="Uchiyama I."/>
            <person name="Itoh T."/>
            <person name="Takaki Y."/>
            <person name="Arai W."/>
            <person name="Nishi S."/>
            <person name="Kawai M."/>
            <person name="Shinya K."/>
            <person name="Ikeda H."/>
        </authorList>
    </citation>
    <scope>NUCLEOTIDE SEQUENCE [LARGE SCALE GENOMIC DNA]</scope>
    <source>
        <strain evidence="2 3">M497-1</strain>
    </source>
</reference>
<dbReference type="KEGG" id="lem:LEN_2234"/>
<dbReference type="RefSeq" id="WP_096377804.1">
    <property type="nucleotide sequence ID" value="NZ_AP014940.1"/>
</dbReference>
<evidence type="ECO:0000313" key="3">
    <source>
        <dbReference type="Proteomes" id="UP000218824"/>
    </source>
</evidence>
<dbReference type="Proteomes" id="UP000218824">
    <property type="component" value="Chromosome"/>
</dbReference>
<evidence type="ECO:0000313" key="2">
    <source>
        <dbReference type="EMBL" id="BAV97721.1"/>
    </source>
</evidence>
<proteinExistence type="predicted"/>
<protein>
    <submittedName>
        <fullName evidence="2">Uncharacterized protein</fullName>
    </submittedName>
</protein>
<gene>
    <name evidence="2" type="ORF">LEN_2234</name>
</gene>
<dbReference type="GeneID" id="83064099"/>
<organism evidence="2 3">
    <name type="scientific">Lysobacter enzymogenes</name>
    <dbReference type="NCBI Taxonomy" id="69"/>
    <lineage>
        <taxon>Bacteria</taxon>
        <taxon>Pseudomonadati</taxon>
        <taxon>Pseudomonadota</taxon>
        <taxon>Gammaproteobacteria</taxon>
        <taxon>Lysobacterales</taxon>
        <taxon>Lysobacteraceae</taxon>
        <taxon>Lysobacter</taxon>
    </lineage>
</organism>
<dbReference type="AlphaFoldDB" id="A0AAU9AUW4"/>
<evidence type="ECO:0000256" key="1">
    <source>
        <dbReference type="SAM" id="MobiDB-lite"/>
    </source>
</evidence>
<dbReference type="EMBL" id="AP014940">
    <property type="protein sequence ID" value="BAV97721.1"/>
    <property type="molecule type" value="Genomic_DNA"/>
</dbReference>
<feature type="region of interest" description="Disordered" evidence="1">
    <location>
        <begin position="70"/>
        <end position="94"/>
    </location>
</feature>
<name>A0AAU9AUW4_LYSEN</name>
<sequence length="195" mass="21918">MTQQMSDRLLFEGVSCELICWAGGELFDPFAHGLQPVRNCTALDRGVLAHYRVDERLWLDELMLDHALPGPPERKPRLGRGPAINGVSPRTHPDMGFTSHYPRLDLPLDFDGGLLIGDGDACERPGRGSPPAWVYLRLRELVFAQGELIEAVDHSEIAAALRERDRRFGDAHRVMAYPAAEAWRQAFAYDYGFCE</sequence>
<accession>A0AAU9AUW4</accession>